<keyword evidence="3" id="KW-0411">Iron-sulfur</keyword>
<keyword evidence="6" id="KW-1185">Reference proteome</keyword>
<evidence type="ECO:0000313" key="5">
    <source>
        <dbReference type="EMBL" id="ACL01899.1"/>
    </source>
</evidence>
<dbReference type="InterPro" id="IPR052701">
    <property type="entry name" value="GAG_Ulvan_Degrading_Sulfatases"/>
</dbReference>
<dbReference type="GO" id="GO:0051536">
    <property type="term" value="F:iron-sulfur cluster binding"/>
    <property type="evidence" value="ECO:0007669"/>
    <property type="project" value="UniProtKB-KW"/>
</dbReference>
<dbReference type="PROSITE" id="PS51318">
    <property type="entry name" value="TAT"/>
    <property type="match status" value="1"/>
</dbReference>
<reference evidence="5 6" key="1">
    <citation type="journal article" date="2012" name="Environ. Microbiol.">
        <title>The genome sequence of Desulfatibacillum alkenivorans AK-01: a blueprint for anaerobic alkane oxidation.</title>
        <authorList>
            <person name="Callaghan A.V."/>
            <person name="Morris B.E."/>
            <person name="Pereira I.A."/>
            <person name="McInerney M.J."/>
            <person name="Austin R.N."/>
            <person name="Groves J.T."/>
            <person name="Kukor J.J."/>
            <person name="Suflita J.M."/>
            <person name="Young L.Y."/>
            <person name="Zylstra G.J."/>
            <person name="Wawrik B."/>
        </authorList>
    </citation>
    <scope>NUCLEOTIDE SEQUENCE [LARGE SCALE GENOMIC DNA]</scope>
    <source>
        <strain evidence="5 6">AK-01</strain>
    </source>
</reference>
<evidence type="ECO:0000259" key="4">
    <source>
        <dbReference type="Pfam" id="PF00884"/>
    </source>
</evidence>
<organism evidence="5 6">
    <name type="scientific">Desulfatibacillum aliphaticivorans</name>
    <dbReference type="NCBI Taxonomy" id="218208"/>
    <lineage>
        <taxon>Bacteria</taxon>
        <taxon>Pseudomonadati</taxon>
        <taxon>Thermodesulfobacteriota</taxon>
        <taxon>Desulfobacteria</taxon>
        <taxon>Desulfobacterales</taxon>
        <taxon>Desulfatibacillaceae</taxon>
        <taxon>Desulfatibacillum</taxon>
    </lineage>
</organism>
<keyword evidence="3" id="KW-0479">Metal-binding</keyword>
<evidence type="ECO:0000256" key="1">
    <source>
        <dbReference type="ARBA" id="ARBA00004196"/>
    </source>
</evidence>
<evidence type="ECO:0000313" key="6">
    <source>
        <dbReference type="Proteomes" id="UP000000739"/>
    </source>
</evidence>
<sequence>MGDHAIPASTGKRHSAKCEDILSKGFSRRDVLKWAVAGAAAGAIPMGAGCGSSEAGPPVPKHIILISMDTLRRDHLPVYGYSRNTAPGVSMLAESSVIFDNALAAASNTAPSHASMLTGVHPLTHGVKSNWAMLSPDAVTLAEILRGQGFAAGAFVSCIALHSNITGLDRGFDVYRQVGPAPGHCRARETFLDASAWLNALKNKRRVFLFFHVFDPHFPYSAPGGEIRPEWEGSSRKRDLPLDYPAMRARMKRGFSQDEIQAYTDWYDEEIRYADLYIERLLQTLRDKGMFDDSLVIFLSDHGETLGERPWMFDHGSKVYEEQIRIPLVIKFPGAWKKGTRIAAPVHHVDVTPTVLDALGLQPPEIMEGVPLAPMVQKPEAAAERFMFCMAQSDPERTSELKQPIAPGKPVFCIRRPPHKLVMYPGEKARPVVCLHDLSSDPKEMNNTAQVQPAIAGDLKRRLDAWINASLSKGRKYETVPLSPEMDRALRSLGYIG</sequence>
<dbReference type="Pfam" id="PF00884">
    <property type="entry name" value="Sulfatase"/>
    <property type="match status" value="1"/>
</dbReference>
<dbReference type="Proteomes" id="UP000000739">
    <property type="component" value="Chromosome"/>
</dbReference>
<dbReference type="eggNOG" id="COG3119">
    <property type="taxonomic scope" value="Bacteria"/>
</dbReference>
<dbReference type="GO" id="GO:0030313">
    <property type="term" value="C:cell envelope"/>
    <property type="evidence" value="ECO:0007669"/>
    <property type="project" value="UniProtKB-SubCell"/>
</dbReference>
<comment type="subunit">
    <text evidence="2">Heterodimer of a large and a small subunit.</text>
</comment>
<dbReference type="Gene3D" id="3.30.1120.10">
    <property type="match status" value="1"/>
</dbReference>
<dbReference type="AlphaFoldDB" id="B8FMN2"/>
<dbReference type="InterPro" id="IPR019546">
    <property type="entry name" value="TAT_signal_bac_arc"/>
</dbReference>
<comment type="subcellular location">
    <subcellularLocation>
        <location evidence="1">Cell envelope</location>
    </subcellularLocation>
</comment>
<dbReference type="InterPro" id="IPR006311">
    <property type="entry name" value="TAT_signal"/>
</dbReference>
<dbReference type="InterPro" id="IPR000917">
    <property type="entry name" value="Sulfatase_N"/>
</dbReference>
<gene>
    <name evidence="5" type="ordered locus">Dalk_0190</name>
</gene>
<evidence type="ECO:0000256" key="2">
    <source>
        <dbReference type="ARBA" id="ARBA00011771"/>
    </source>
</evidence>
<dbReference type="PANTHER" id="PTHR43751">
    <property type="entry name" value="SULFATASE"/>
    <property type="match status" value="1"/>
</dbReference>
<dbReference type="EMBL" id="CP001322">
    <property type="protein sequence ID" value="ACL01899.1"/>
    <property type="molecule type" value="Genomic_DNA"/>
</dbReference>
<dbReference type="PANTHER" id="PTHR43751:SF3">
    <property type="entry name" value="SULFATASE N-TERMINAL DOMAIN-CONTAINING PROTEIN"/>
    <property type="match status" value="1"/>
</dbReference>
<dbReference type="Pfam" id="PF10518">
    <property type="entry name" value="TAT_signal"/>
    <property type="match status" value="1"/>
</dbReference>
<dbReference type="Gene3D" id="3.40.720.10">
    <property type="entry name" value="Alkaline Phosphatase, subunit A"/>
    <property type="match status" value="1"/>
</dbReference>
<name>B8FMN2_DESAL</name>
<dbReference type="KEGG" id="dal:Dalk_0190"/>
<keyword evidence="3" id="KW-0408">Iron</keyword>
<accession>B8FMN2</accession>
<dbReference type="CDD" id="cd16148">
    <property type="entry name" value="sulfatase_like"/>
    <property type="match status" value="1"/>
</dbReference>
<dbReference type="SUPFAM" id="SSF53649">
    <property type="entry name" value="Alkaline phosphatase-like"/>
    <property type="match status" value="1"/>
</dbReference>
<feature type="domain" description="Sulfatase N-terminal" evidence="4">
    <location>
        <begin position="61"/>
        <end position="360"/>
    </location>
</feature>
<proteinExistence type="predicted"/>
<protein>
    <submittedName>
        <fullName evidence="5">Sulfatase</fullName>
    </submittedName>
</protein>
<evidence type="ECO:0000256" key="3">
    <source>
        <dbReference type="ARBA" id="ARBA00023014"/>
    </source>
</evidence>
<dbReference type="HOGENOM" id="CLU_006332_14_1_7"/>
<dbReference type="InterPro" id="IPR017850">
    <property type="entry name" value="Alkaline_phosphatase_core_sf"/>
</dbReference>